<dbReference type="Pfam" id="PF02777">
    <property type="entry name" value="Sod_Fe_C"/>
    <property type="match status" value="1"/>
</dbReference>
<dbReference type="SUPFAM" id="SSF54719">
    <property type="entry name" value="Fe,Mn superoxide dismutase (SOD), C-terminal domain"/>
    <property type="match status" value="1"/>
</dbReference>
<sequence>MSERFNLSRRGFLGAVGLGSLAAIWGSKGVSAKKYGGVGKTFDQATVPTNGKFTLPSLPYDYGDLEPHLDAETMYIHHQKHHQALVTNLNAALADYPKLQSINVAELLHGLSSLPSAIQTAVRNNAGGHANHAIWWAMLSPKGGGNVGGALAAAINTKYGSFNSFKTTFNDIAARRFGSGWGWLSTDSKGTLYLASYPNQDSPYMEGLTPLLGVDVWEHAYYLKFRQKRAEFLSAWWNVINWGEVGRRYDLAIAK</sequence>
<dbReference type="InterPro" id="IPR019833">
    <property type="entry name" value="Mn/Fe_SOD_BS"/>
</dbReference>
<evidence type="ECO:0000256" key="2">
    <source>
        <dbReference type="ARBA" id="ARBA00012682"/>
    </source>
</evidence>
<dbReference type="InterPro" id="IPR036324">
    <property type="entry name" value="Mn/Fe_SOD_N_sf"/>
</dbReference>
<proteinExistence type="inferred from homology"/>
<dbReference type="Proteomes" id="UP001428290">
    <property type="component" value="Unassembled WGS sequence"/>
</dbReference>
<evidence type="ECO:0000259" key="6">
    <source>
        <dbReference type="Pfam" id="PF00081"/>
    </source>
</evidence>
<gene>
    <name evidence="8" type="primary">sodA_1</name>
    <name evidence="8" type="ORF">Hgul01_01009</name>
</gene>
<dbReference type="EC" id="1.15.1.1" evidence="2 5"/>
<keyword evidence="9" id="KW-1185">Reference proteome</keyword>
<feature type="domain" description="Manganese/iron superoxide dismutase N-terminal" evidence="6">
    <location>
        <begin position="52"/>
        <end position="140"/>
    </location>
</feature>
<dbReference type="Gene3D" id="1.10.287.990">
    <property type="entry name" value="Fe,Mn superoxide dismutase (SOD) domain"/>
    <property type="match status" value="1"/>
</dbReference>
<dbReference type="RefSeq" id="WP_345720870.1">
    <property type="nucleotide sequence ID" value="NZ_BAABRU010000003.1"/>
</dbReference>
<dbReference type="PROSITE" id="PS51318">
    <property type="entry name" value="TAT"/>
    <property type="match status" value="1"/>
</dbReference>
<evidence type="ECO:0000256" key="3">
    <source>
        <dbReference type="ARBA" id="ARBA00022723"/>
    </source>
</evidence>
<reference evidence="8 9" key="1">
    <citation type="submission" date="2024-02" db="EMBL/GenBank/DDBJ databases">
        <title>Herpetosiphon gulosus NBRC 112829.</title>
        <authorList>
            <person name="Ichikawa N."/>
            <person name="Katano-Makiyama Y."/>
            <person name="Hidaka K."/>
        </authorList>
    </citation>
    <scope>NUCLEOTIDE SEQUENCE [LARGE SCALE GENOMIC DNA]</scope>
    <source>
        <strain evidence="8 9">NBRC 112829</strain>
    </source>
</reference>
<dbReference type="PANTHER" id="PTHR43595:SF2">
    <property type="entry name" value="SMALL RIBOSOMAL SUBUNIT PROTEIN MS42"/>
    <property type="match status" value="1"/>
</dbReference>
<dbReference type="PIRSF" id="PIRSF000349">
    <property type="entry name" value="SODismutase"/>
    <property type="match status" value="1"/>
</dbReference>
<dbReference type="Gene3D" id="3.55.40.20">
    <property type="entry name" value="Iron/manganese superoxide dismutase, C-terminal domain"/>
    <property type="match status" value="1"/>
</dbReference>
<comment type="function">
    <text evidence="5">Destroys radicals which are normally produced within the cells and which are toxic to biological systems.</text>
</comment>
<protein>
    <recommendedName>
        <fullName evidence="2 5">Superoxide dismutase</fullName>
        <ecNumber evidence="2 5">1.15.1.1</ecNumber>
    </recommendedName>
</protein>
<feature type="domain" description="Manganese/iron superoxide dismutase C-terminal" evidence="7">
    <location>
        <begin position="149"/>
        <end position="247"/>
    </location>
</feature>
<dbReference type="PRINTS" id="PR01703">
    <property type="entry name" value="MNSODISMTASE"/>
</dbReference>
<dbReference type="InterPro" id="IPR036314">
    <property type="entry name" value="SOD_C_sf"/>
</dbReference>
<evidence type="ECO:0000259" key="7">
    <source>
        <dbReference type="Pfam" id="PF02777"/>
    </source>
</evidence>
<comment type="caution">
    <text evidence="8">The sequence shown here is derived from an EMBL/GenBank/DDBJ whole genome shotgun (WGS) entry which is preliminary data.</text>
</comment>
<comment type="catalytic activity">
    <reaction evidence="5">
        <text>2 superoxide + 2 H(+) = H2O2 + O2</text>
        <dbReference type="Rhea" id="RHEA:20696"/>
        <dbReference type="ChEBI" id="CHEBI:15378"/>
        <dbReference type="ChEBI" id="CHEBI:15379"/>
        <dbReference type="ChEBI" id="CHEBI:16240"/>
        <dbReference type="ChEBI" id="CHEBI:18421"/>
        <dbReference type="EC" id="1.15.1.1"/>
    </reaction>
</comment>
<evidence type="ECO:0000256" key="4">
    <source>
        <dbReference type="ARBA" id="ARBA00023002"/>
    </source>
</evidence>
<dbReference type="PANTHER" id="PTHR43595">
    <property type="entry name" value="37S RIBOSOMAL PROTEIN S26, MITOCHONDRIAL"/>
    <property type="match status" value="1"/>
</dbReference>
<dbReference type="InterPro" id="IPR001189">
    <property type="entry name" value="Mn/Fe_SOD"/>
</dbReference>
<keyword evidence="3 5" id="KW-0479">Metal-binding</keyword>
<dbReference type="Pfam" id="PF00081">
    <property type="entry name" value="Sod_Fe_N"/>
    <property type="match status" value="1"/>
</dbReference>
<comment type="similarity">
    <text evidence="1 5">Belongs to the iron/manganese superoxide dismutase family.</text>
</comment>
<evidence type="ECO:0000256" key="1">
    <source>
        <dbReference type="ARBA" id="ARBA00008714"/>
    </source>
</evidence>
<dbReference type="PROSITE" id="PS00088">
    <property type="entry name" value="SOD_MN"/>
    <property type="match status" value="1"/>
</dbReference>
<evidence type="ECO:0000313" key="9">
    <source>
        <dbReference type="Proteomes" id="UP001428290"/>
    </source>
</evidence>
<dbReference type="InterPro" id="IPR019831">
    <property type="entry name" value="Mn/Fe_SOD_N"/>
</dbReference>
<name>A0ABP9WVI4_9CHLR</name>
<dbReference type="InterPro" id="IPR019832">
    <property type="entry name" value="Mn/Fe_SOD_C"/>
</dbReference>
<organism evidence="8 9">
    <name type="scientific">Herpetosiphon gulosus</name>
    <dbReference type="NCBI Taxonomy" id="1973496"/>
    <lineage>
        <taxon>Bacteria</taxon>
        <taxon>Bacillati</taxon>
        <taxon>Chloroflexota</taxon>
        <taxon>Chloroflexia</taxon>
        <taxon>Herpetosiphonales</taxon>
        <taxon>Herpetosiphonaceae</taxon>
        <taxon>Herpetosiphon</taxon>
    </lineage>
</organism>
<evidence type="ECO:0000256" key="5">
    <source>
        <dbReference type="RuleBase" id="RU000414"/>
    </source>
</evidence>
<dbReference type="EMBL" id="BAABRU010000003">
    <property type="protein sequence ID" value="GAA5527225.1"/>
    <property type="molecule type" value="Genomic_DNA"/>
</dbReference>
<dbReference type="SUPFAM" id="SSF46609">
    <property type="entry name" value="Fe,Mn superoxide dismutase (SOD), N-terminal domain"/>
    <property type="match status" value="1"/>
</dbReference>
<keyword evidence="4 5" id="KW-0560">Oxidoreductase</keyword>
<evidence type="ECO:0000313" key="8">
    <source>
        <dbReference type="EMBL" id="GAA5527225.1"/>
    </source>
</evidence>
<accession>A0ABP9WVI4</accession>
<dbReference type="InterPro" id="IPR006311">
    <property type="entry name" value="TAT_signal"/>
</dbReference>